<sequence length="108" mass="11871">MEDARGSNSSQRSEQVTAGSSGNIPVSVQELVYGSKEAGVGTSSQLVDRKNELLNSSKEDIGNRKDQRPSEGLETHFFQSKSPKDKSLVEKQNHFVRGQEERFGSKEG</sequence>
<protein>
    <submittedName>
        <fullName evidence="2">Uncharacterized protein</fullName>
    </submittedName>
</protein>
<feature type="region of interest" description="Disordered" evidence="1">
    <location>
        <begin position="54"/>
        <end position="88"/>
    </location>
</feature>
<dbReference type="Proteomes" id="UP000765509">
    <property type="component" value="Unassembled WGS sequence"/>
</dbReference>
<organism evidence="2 3">
    <name type="scientific">Austropuccinia psidii MF-1</name>
    <dbReference type="NCBI Taxonomy" id="1389203"/>
    <lineage>
        <taxon>Eukaryota</taxon>
        <taxon>Fungi</taxon>
        <taxon>Dikarya</taxon>
        <taxon>Basidiomycota</taxon>
        <taxon>Pucciniomycotina</taxon>
        <taxon>Pucciniomycetes</taxon>
        <taxon>Pucciniales</taxon>
        <taxon>Sphaerophragmiaceae</taxon>
        <taxon>Austropuccinia</taxon>
    </lineage>
</organism>
<accession>A0A9Q3P6Q3</accession>
<dbReference type="EMBL" id="AVOT02055114">
    <property type="protein sequence ID" value="MBW0549727.1"/>
    <property type="molecule type" value="Genomic_DNA"/>
</dbReference>
<evidence type="ECO:0000256" key="1">
    <source>
        <dbReference type="SAM" id="MobiDB-lite"/>
    </source>
</evidence>
<feature type="region of interest" description="Disordered" evidence="1">
    <location>
        <begin position="1"/>
        <end position="26"/>
    </location>
</feature>
<dbReference type="AlphaFoldDB" id="A0A9Q3P6Q3"/>
<keyword evidence="3" id="KW-1185">Reference proteome</keyword>
<proteinExistence type="predicted"/>
<evidence type="ECO:0000313" key="2">
    <source>
        <dbReference type="EMBL" id="MBW0549727.1"/>
    </source>
</evidence>
<reference evidence="2" key="1">
    <citation type="submission" date="2021-03" db="EMBL/GenBank/DDBJ databases">
        <title>Draft genome sequence of rust myrtle Austropuccinia psidii MF-1, a brazilian biotype.</title>
        <authorList>
            <person name="Quecine M.C."/>
            <person name="Pachon D.M.R."/>
            <person name="Bonatelli M.L."/>
            <person name="Correr F.H."/>
            <person name="Franceschini L.M."/>
            <person name="Leite T.F."/>
            <person name="Margarido G.R.A."/>
            <person name="Almeida C.A."/>
            <person name="Ferrarezi J.A."/>
            <person name="Labate C.A."/>
        </authorList>
    </citation>
    <scope>NUCLEOTIDE SEQUENCE</scope>
    <source>
        <strain evidence="2">MF-1</strain>
    </source>
</reference>
<feature type="compositionally biased region" description="Basic and acidic residues" evidence="1">
    <location>
        <begin position="54"/>
        <end position="74"/>
    </location>
</feature>
<evidence type="ECO:0000313" key="3">
    <source>
        <dbReference type="Proteomes" id="UP000765509"/>
    </source>
</evidence>
<name>A0A9Q3P6Q3_9BASI</name>
<comment type="caution">
    <text evidence="2">The sequence shown here is derived from an EMBL/GenBank/DDBJ whole genome shotgun (WGS) entry which is preliminary data.</text>
</comment>
<gene>
    <name evidence="2" type="ORF">O181_089442</name>
</gene>